<dbReference type="CDD" id="cd02440">
    <property type="entry name" value="AdoMet_MTases"/>
    <property type="match status" value="1"/>
</dbReference>
<dbReference type="SUPFAM" id="SSF53335">
    <property type="entry name" value="S-adenosyl-L-methionine-dependent methyltransferases"/>
    <property type="match status" value="1"/>
</dbReference>
<dbReference type="Gene3D" id="3.40.50.150">
    <property type="entry name" value="Vaccinia Virus protein VP39"/>
    <property type="match status" value="2"/>
</dbReference>
<evidence type="ECO:0000313" key="3">
    <source>
        <dbReference type="EMBL" id="MFC0566529.1"/>
    </source>
</evidence>
<dbReference type="PANTHER" id="PTHR43591:SF24">
    <property type="entry name" value="2-METHOXY-6-POLYPRENYL-1,4-BENZOQUINOL METHYLASE, MITOCHONDRIAL"/>
    <property type="match status" value="1"/>
</dbReference>
<gene>
    <name evidence="3" type="ORF">ACFFHU_20615</name>
</gene>
<dbReference type="EMBL" id="JBHLUE010000017">
    <property type="protein sequence ID" value="MFC0566529.1"/>
    <property type="molecule type" value="Genomic_DNA"/>
</dbReference>
<dbReference type="GO" id="GO:0032259">
    <property type="term" value="P:methylation"/>
    <property type="evidence" value="ECO:0007669"/>
    <property type="project" value="UniProtKB-KW"/>
</dbReference>
<keyword evidence="3" id="KW-0808">Transferase</keyword>
<organism evidence="3 4">
    <name type="scientific">Plantactinospora siamensis</name>
    <dbReference type="NCBI Taxonomy" id="555372"/>
    <lineage>
        <taxon>Bacteria</taxon>
        <taxon>Bacillati</taxon>
        <taxon>Actinomycetota</taxon>
        <taxon>Actinomycetes</taxon>
        <taxon>Micromonosporales</taxon>
        <taxon>Micromonosporaceae</taxon>
        <taxon>Plantactinospora</taxon>
    </lineage>
</organism>
<dbReference type="PANTHER" id="PTHR43591">
    <property type="entry name" value="METHYLTRANSFERASE"/>
    <property type="match status" value="1"/>
</dbReference>
<evidence type="ECO:0000256" key="1">
    <source>
        <dbReference type="SAM" id="MobiDB-lite"/>
    </source>
</evidence>
<feature type="region of interest" description="Disordered" evidence="1">
    <location>
        <begin position="60"/>
        <end position="113"/>
    </location>
</feature>
<dbReference type="RefSeq" id="WP_377341302.1">
    <property type="nucleotide sequence ID" value="NZ_JBHLUE010000017.1"/>
</dbReference>
<keyword evidence="3" id="KW-0489">Methyltransferase</keyword>
<feature type="compositionally biased region" description="Gly residues" evidence="1">
    <location>
        <begin position="97"/>
        <end position="113"/>
    </location>
</feature>
<dbReference type="InterPro" id="IPR029063">
    <property type="entry name" value="SAM-dependent_MTases_sf"/>
</dbReference>
<accession>A0ABV6P0N1</accession>
<evidence type="ECO:0000313" key="4">
    <source>
        <dbReference type="Proteomes" id="UP001589894"/>
    </source>
</evidence>
<feature type="domain" description="Methyltransferase type 11" evidence="2">
    <location>
        <begin position="98"/>
        <end position="193"/>
    </location>
</feature>
<dbReference type="InterPro" id="IPR013216">
    <property type="entry name" value="Methyltransf_11"/>
</dbReference>
<dbReference type="Proteomes" id="UP001589894">
    <property type="component" value="Unassembled WGS sequence"/>
</dbReference>
<proteinExistence type="predicted"/>
<name>A0ABV6P0N1_9ACTN</name>
<evidence type="ECO:0000259" key="2">
    <source>
        <dbReference type="Pfam" id="PF08241"/>
    </source>
</evidence>
<dbReference type="GO" id="GO:0008168">
    <property type="term" value="F:methyltransferase activity"/>
    <property type="evidence" value="ECO:0007669"/>
    <property type="project" value="UniProtKB-KW"/>
</dbReference>
<feature type="compositionally biased region" description="Low complexity" evidence="1">
    <location>
        <begin position="69"/>
        <end position="96"/>
    </location>
</feature>
<reference evidence="3 4" key="1">
    <citation type="submission" date="2024-09" db="EMBL/GenBank/DDBJ databases">
        <authorList>
            <person name="Sun Q."/>
            <person name="Mori K."/>
        </authorList>
    </citation>
    <scope>NUCLEOTIDE SEQUENCE [LARGE SCALE GENOMIC DNA]</scope>
    <source>
        <strain evidence="3 4">TBRC 2205</strain>
    </source>
</reference>
<keyword evidence="4" id="KW-1185">Reference proteome</keyword>
<comment type="caution">
    <text evidence="3">The sequence shown here is derived from an EMBL/GenBank/DDBJ whole genome shotgun (WGS) entry which is preliminary data.</text>
</comment>
<dbReference type="Pfam" id="PF08241">
    <property type="entry name" value="Methyltransf_11"/>
    <property type="match status" value="1"/>
</dbReference>
<sequence>MARYTHGHHESVLRSHRWRTAENSAGYLLPVLRRGMTVLDVGCGPATITADLARLVAGPAGPATDPTSAGADSGRGADAADAGVDSGRGADAADGGADSGRGAGRADGGVGPAGRGRVTALELTPEALATGSAEVAASGLGNVDLLVADAHALPFPDDRFDVVHAHQVLQHVADPVRMLTELRRVCRPGGHVAVRDSDYAAFAWHPRLPELDDWLALYRRLARANGGEPDAGRRLLSWAQQAGFTEVTATSSTWCFATPADRAWWGGMWADRVTRSAVADQARAAGVTDRELRRLADGWRAWADSDDGWLSVLHGEVLARP</sequence>
<protein>
    <submittedName>
        <fullName evidence="3">Methyltransferase domain-containing protein</fullName>
    </submittedName>
</protein>